<name>A0ABY8XKA0_9PSEU</name>
<keyword evidence="1" id="KW-0472">Membrane</keyword>
<organism evidence="2 3">
    <name type="scientific">Amycolatopsis nalaikhensis</name>
    <dbReference type="NCBI Taxonomy" id="715472"/>
    <lineage>
        <taxon>Bacteria</taxon>
        <taxon>Bacillati</taxon>
        <taxon>Actinomycetota</taxon>
        <taxon>Actinomycetes</taxon>
        <taxon>Pseudonocardiales</taxon>
        <taxon>Pseudonocardiaceae</taxon>
        <taxon>Amycolatopsis</taxon>
    </lineage>
</organism>
<sequence>MTRRFLWSATAGTAGFVVVVLAALLLVPQLLYPHLTEAELHAVSTADARIQLQQAQSQLQNTVRGTLLQAVAGLLVIAGALATWRQVQVNREGQITERFTRAVDQLGGENIDVRIGGIYALERVARNSAADRPQVQYILAAFIRGHAPWPGEGGDPEPRPLPWLYVRAPDVQACLNVLVRRLPSPGALRLYLSRVDLRSANLDNAKLVDAQIRHATLARSWLVAASLAGSDLCYTDFGEARAHRTDFTGAALRGASFRDADVAGADFRGADLRGADLRAANLDQADLTGVRTDAETVWPEGFPRP</sequence>
<dbReference type="SUPFAM" id="SSF141571">
    <property type="entry name" value="Pentapeptide repeat-like"/>
    <property type="match status" value="1"/>
</dbReference>
<dbReference type="Proteomes" id="UP001227101">
    <property type="component" value="Chromosome"/>
</dbReference>
<dbReference type="InterPro" id="IPR051082">
    <property type="entry name" value="Pentapeptide-BTB/POZ_domain"/>
</dbReference>
<accession>A0ABY8XKA0</accession>
<evidence type="ECO:0000313" key="2">
    <source>
        <dbReference type="EMBL" id="WIV55991.1"/>
    </source>
</evidence>
<dbReference type="InterPro" id="IPR001646">
    <property type="entry name" value="5peptide_repeat"/>
</dbReference>
<keyword evidence="1" id="KW-1133">Transmembrane helix</keyword>
<gene>
    <name evidence="2" type="ORF">QP939_45535</name>
</gene>
<protein>
    <submittedName>
        <fullName evidence="2">Pentapeptide repeat-containing protein</fullName>
    </submittedName>
</protein>
<keyword evidence="3" id="KW-1185">Reference proteome</keyword>
<dbReference type="RefSeq" id="WP_285453052.1">
    <property type="nucleotide sequence ID" value="NZ_CP127173.1"/>
</dbReference>
<dbReference type="PANTHER" id="PTHR14136">
    <property type="entry name" value="BTB_POZ DOMAIN-CONTAINING PROTEIN KCTD9"/>
    <property type="match status" value="1"/>
</dbReference>
<evidence type="ECO:0000256" key="1">
    <source>
        <dbReference type="SAM" id="Phobius"/>
    </source>
</evidence>
<feature type="transmembrane region" description="Helical" evidence="1">
    <location>
        <begin position="5"/>
        <end position="27"/>
    </location>
</feature>
<dbReference type="Gene3D" id="2.160.20.80">
    <property type="entry name" value="E3 ubiquitin-protein ligase SopA"/>
    <property type="match status" value="1"/>
</dbReference>
<keyword evidence="1" id="KW-0812">Transmembrane</keyword>
<proteinExistence type="predicted"/>
<dbReference type="Pfam" id="PF00805">
    <property type="entry name" value="Pentapeptide"/>
    <property type="match status" value="2"/>
</dbReference>
<dbReference type="PANTHER" id="PTHR14136:SF17">
    <property type="entry name" value="BTB_POZ DOMAIN-CONTAINING PROTEIN KCTD9"/>
    <property type="match status" value="1"/>
</dbReference>
<evidence type="ECO:0000313" key="3">
    <source>
        <dbReference type="Proteomes" id="UP001227101"/>
    </source>
</evidence>
<dbReference type="EMBL" id="CP127173">
    <property type="protein sequence ID" value="WIV55991.1"/>
    <property type="molecule type" value="Genomic_DNA"/>
</dbReference>
<reference evidence="2 3" key="1">
    <citation type="submission" date="2023-06" db="EMBL/GenBank/DDBJ databases">
        <authorList>
            <person name="Oyuntsetseg B."/>
            <person name="Kim S.B."/>
        </authorList>
    </citation>
    <scope>NUCLEOTIDE SEQUENCE [LARGE SCALE GENOMIC DNA]</scope>
    <source>
        <strain evidence="2 3">2-2</strain>
    </source>
</reference>